<feature type="region of interest" description="Disordered" evidence="2">
    <location>
        <begin position="820"/>
        <end position="864"/>
    </location>
</feature>
<dbReference type="Proteomes" id="UP001595528">
    <property type="component" value="Unassembled WGS sequence"/>
</dbReference>
<feature type="coiled-coil region" evidence="1">
    <location>
        <begin position="549"/>
        <end position="596"/>
    </location>
</feature>
<reference evidence="5" key="1">
    <citation type="journal article" date="2019" name="Int. J. Syst. Evol. Microbiol.">
        <title>The Global Catalogue of Microorganisms (GCM) 10K type strain sequencing project: providing services to taxonomists for standard genome sequencing and annotation.</title>
        <authorList>
            <consortium name="The Broad Institute Genomics Platform"/>
            <consortium name="The Broad Institute Genome Sequencing Center for Infectious Disease"/>
            <person name="Wu L."/>
            <person name="Ma J."/>
        </authorList>
    </citation>
    <scope>NUCLEOTIDE SEQUENCE [LARGE SCALE GENOMIC DNA]</scope>
    <source>
        <strain evidence="5">KCTC 42964</strain>
    </source>
</reference>
<comment type="caution">
    <text evidence="4">The sequence shown here is derived from an EMBL/GenBank/DDBJ whole genome shotgun (WGS) entry which is preliminary data.</text>
</comment>
<keyword evidence="3" id="KW-0812">Transmembrane</keyword>
<feature type="compositionally biased region" description="Low complexity" evidence="2">
    <location>
        <begin position="12"/>
        <end position="24"/>
    </location>
</feature>
<dbReference type="InterPro" id="IPR012683">
    <property type="entry name" value="CHP02302_TM"/>
</dbReference>
<organism evidence="4 5">
    <name type="scientific">Marinibaculum pumilum</name>
    <dbReference type="NCBI Taxonomy" id="1766165"/>
    <lineage>
        <taxon>Bacteria</taxon>
        <taxon>Pseudomonadati</taxon>
        <taxon>Pseudomonadota</taxon>
        <taxon>Alphaproteobacteria</taxon>
        <taxon>Rhodospirillales</taxon>
        <taxon>Rhodospirillaceae</taxon>
        <taxon>Marinibaculum</taxon>
    </lineage>
</organism>
<gene>
    <name evidence="4" type="ORF">ACFOGJ_29420</name>
</gene>
<evidence type="ECO:0000313" key="5">
    <source>
        <dbReference type="Proteomes" id="UP001595528"/>
    </source>
</evidence>
<evidence type="ECO:0000256" key="3">
    <source>
        <dbReference type="SAM" id="Phobius"/>
    </source>
</evidence>
<protein>
    <submittedName>
        <fullName evidence="4">TIGR02302 family protein</fullName>
    </submittedName>
</protein>
<feature type="region of interest" description="Disordered" evidence="2">
    <location>
        <begin position="259"/>
        <end position="282"/>
    </location>
</feature>
<feature type="compositionally biased region" description="Basic and acidic residues" evidence="2">
    <location>
        <begin position="1"/>
        <end position="11"/>
    </location>
</feature>
<accession>A0ABV7L9S6</accession>
<feature type="transmembrane region" description="Helical" evidence="3">
    <location>
        <begin position="51"/>
        <end position="70"/>
    </location>
</feature>
<proteinExistence type="predicted"/>
<feature type="compositionally biased region" description="Low complexity" evidence="2">
    <location>
        <begin position="694"/>
        <end position="729"/>
    </location>
</feature>
<evidence type="ECO:0000256" key="1">
    <source>
        <dbReference type="SAM" id="Coils"/>
    </source>
</evidence>
<feature type="compositionally biased region" description="Gly residues" evidence="2">
    <location>
        <begin position="730"/>
        <end position="742"/>
    </location>
</feature>
<feature type="transmembrane region" description="Helical" evidence="3">
    <location>
        <begin position="173"/>
        <end position="192"/>
    </location>
</feature>
<keyword evidence="1" id="KW-0175">Coiled coil</keyword>
<dbReference type="Pfam" id="PF13779">
    <property type="entry name" value="DUF4175"/>
    <property type="match status" value="1"/>
</dbReference>
<dbReference type="EMBL" id="JBHRTR010000054">
    <property type="protein sequence ID" value="MFC3231404.1"/>
    <property type="molecule type" value="Genomic_DNA"/>
</dbReference>
<feature type="transmembrane region" description="Helical" evidence="3">
    <location>
        <begin position="76"/>
        <end position="102"/>
    </location>
</feature>
<feature type="region of interest" description="Disordered" evidence="2">
    <location>
        <begin position="1"/>
        <end position="25"/>
    </location>
</feature>
<feature type="region of interest" description="Disordered" evidence="2">
    <location>
        <begin position="693"/>
        <end position="747"/>
    </location>
</feature>
<keyword evidence="5" id="KW-1185">Reference proteome</keyword>
<name>A0ABV7L9S6_9PROT</name>
<keyword evidence="3" id="KW-0472">Membrane</keyword>
<evidence type="ECO:0000256" key="2">
    <source>
        <dbReference type="SAM" id="MobiDB-lite"/>
    </source>
</evidence>
<sequence length="898" mass="98460">MSSDSHSDPGRRPASGAARRPGPRTAQQAILERRVAWTRLSLIWEQVWPRLALAFGVVALFAILSLFNLWRLLGGWGHALALALFALALAAALVWAIVTVRWPTRAEARRRLEQTNGLDHRPLATLQDSLDPAEPEGSEARALWAEHQRRVAERLRRVRPPLPQAGWARIDPWGLRAAFGLVLVVALGFAGWRIPHLMSDAFRPTFAVAETALPAVEGWITPPAYTQAAPIFLTKDGVPVLGADGWLATSRPAAWRMAAGEDSDPTEAATAEGEPVDPAEMPGRGAIAVPQGSTLTLRVANAPQALDLELDGARHPFEQIDPTNQQVELPIESGRSLAVMAGEDLLARWRIAVRKDQVPEIAFADQPVGTARDALQMHYAARDDYGLSEVAAEIVPTDEPGQKMALDLPLPGLRPVKAKDLSFHDLTAHPWAGREVGITLTARDEADQVGRSETVTMVLPQRIFTHPVAQALVEQRRELAHGEPPIDRVELALDSISSIPDSFDHDPVVSLALGVSTARLRHGSGDPESLSGIQDLLWDTALRLEDGDLSLAERALRSAQRRLMEALARNATDAEIEKLMRELREAMDKFLQAMTEQALRNMDELSEIPSEDLQSRMLGSEQLRRMLERAEDLAKGGARDAARDMLSELNRMLESLKQGRVMADPRGAMQGQRTLEELSEILRDQQQLLDRSFRQSQRGQQGQQGQRGQQGEQGQMGQQGQRGRQPGQQPGQGPGSGQGLGGDAQAQEDLRRRLQELLDRLGEGGTPVPDAFGRADQSMGAARDALEGGASGMAAEEQSNALDQLRQGMRGLMDQLADQMNSGGEGEAEAMGQSGADNHDPLGRPMPGEWEDGSSTKVPEEADLQRAREILEELYRRSGERYRPSLELDYIDRLLRRF</sequence>
<dbReference type="RefSeq" id="WP_379906875.1">
    <property type="nucleotide sequence ID" value="NZ_JBHRTR010000054.1"/>
</dbReference>
<dbReference type="NCBIfam" id="TIGR02302">
    <property type="entry name" value="aProt_lowcomp"/>
    <property type="match status" value="1"/>
</dbReference>
<keyword evidence="3" id="KW-1133">Transmembrane helix</keyword>
<evidence type="ECO:0000313" key="4">
    <source>
        <dbReference type="EMBL" id="MFC3231404.1"/>
    </source>
</evidence>